<sequence length="541" mass="58805">MGTIPSGAHRYELCRLTDLTDESLGALVELERLVHRESAHYDDRPWDLENFTRPLPGKQELSLVVMESGKPVGFLVASSRPDGVHVNRVAVDPRHRGMGVAAWLIARLFAQSSGTVTINCDPGNQPAIALYTRAGFRVRGTTPAGKLLLSTDPLIPVEKLCVWYVFTTAGMRSGHAAHVPGFVDTLSHTCRATAVGYGDPADLPPLRLSLDWVRAFLRLAARARREGVDVVFVRIHWKLAALLWMAGRMGGGWRVALWSSGGVGVLSGTRLGLRARAGRLVHRQVLRRMVDAVVTGPPRLIDQYAGRYGLGRDRMLLACNDVNGKALRTLTDGPELAWGPVVRRWLKSPHRFLYVHSLDAIRGADRLPRLLAEIRTDLPDAELLVLGDGPLFSRLAPEPVLLAGRVPNDVVVRVMAQAGCLLVPSRQEGFPRVLVEAMAVGTPCVSFDVGGCADVMGELRDRYVAPDGDLERMAELAVAAARAPLPEAARTALVQRAAVFDTEPVASALAVTLRSLRSQGAGPAALLSRSLWRSAFPRRND</sequence>
<dbReference type="Pfam" id="PF00583">
    <property type="entry name" value="Acetyltransf_1"/>
    <property type="match status" value="1"/>
</dbReference>
<dbReference type="SUPFAM" id="SSF53756">
    <property type="entry name" value="UDP-Glycosyltransferase/glycogen phosphorylase"/>
    <property type="match status" value="1"/>
</dbReference>
<dbReference type="CDD" id="cd04301">
    <property type="entry name" value="NAT_SF"/>
    <property type="match status" value="1"/>
</dbReference>
<keyword evidence="2" id="KW-0012">Acyltransferase</keyword>
<name>A0ABT6HGP8_9ACTN</name>
<gene>
    <name evidence="2" type="ORF">QCN29_02915</name>
</gene>
<dbReference type="InterPro" id="IPR000182">
    <property type="entry name" value="GNAT_dom"/>
</dbReference>
<dbReference type="PROSITE" id="PS51186">
    <property type="entry name" value="GNAT"/>
    <property type="match status" value="1"/>
</dbReference>
<dbReference type="RefSeq" id="WP_279926042.1">
    <property type="nucleotide sequence ID" value="NZ_JARWBG010000002.1"/>
</dbReference>
<keyword evidence="3" id="KW-1185">Reference proteome</keyword>
<dbReference type="EMBL" id="JARWBG010000002">
    <property type="protein sequence ID" value="MDH2387755.1"/>
    <property type="molecule type" value="Genomic_DNA"/>
</dbReference>
<dbReference type="Pfam" id="PF13692">
    <property type="entry name" value="Glyco_trans_1_4"/>
    <property type="match status" value="1"/>
</dbReference>
<dbReference type="PANTHER" id="PTHR45947:SF15">
    <property type="entry name" value="TEICHURONIC ACID BIOSYNTHESIS GLYCOSYLTRANSFERASE TUAC-RELATED"/>
    <property type="match status" value="1"/>
</dbReference>
<feature type="domain" description="N-acetyltransferase" evidence="1">
    <location>
        <begin position="14"/>
        <end position="158"/>
    </location>
</feature>
<comment type="caution">
    <text evidence="2">The sequence shown here is derived from an EMBL/GenBank/DDBJ whole genome shotgun (WGS) entry which is preliminary data.</text>
</comment>
<reference evidence="2 3" key="1">
    <citation type="submission" date="2023-04" db="EMBL/GenBank/DDBJ databases">
        <title>Streptomyces chengmaiensis sp. nov. isolated from the stem of mangrove plant in Hainan.</title>
        <authorList>
            <person name="Huang X."/>
            <person name="Zhou S."/>
            <person name="Chu X."/>
            <person name="Xie Y."/>
            <person name="Lin Y."/>
        </authorList>
    </citation>
    <scope>NUCLEOTIDE SEQUENCE [LARGE SCALE GENOMIC DNA]</scope>
    <source>
        <strain evidence="2 3">HNM0663</strain>
    </source>
</reference>
<evidence type="ECO:0000313" key="3">
    <source>
        <dbReference type="Proteomes" id="UP001223144"/>
    </source>
</evidence>
<evidence type="ECO:0000259" key="1">
    <source>
        <dbReference type="PROSITE" id="PS51186"/>
    </source>
</evidence>
<dbReference type="GO" id="GO:0016746">
    <property type="term" value="F:acyltransferase activity"/>
    <property type="evidence" value="ECO:0007669"/>
    <property type="project" value="UniProtKB-KW"/>
</dbReference>
<protein>
    <submittedName>
        <fullName evidence="2">GNAT family N-acetyltransferase</fullName>
        <ecNumber evidence="2">2.3.1.-</ecNumber>
    </submittedName>
</protein>
<dbReference type="InterPro" id="IPR050194">
    <property type="entry name" value="Glycosyltransferase_grp1"/>
</dbReference>
<dbReference type="Gene3D" id="3.40.630.30">
    <property type="match status" value="1"/>
</dbReference>
<keyword evidence="2" id="KW-0808">Transferase</keyword>
<dbReference type="EC" id="2.3.1.-" evidence="2"/>
<accession>A0ABT6HGP8</accession>
<evidence type="ECO:0000313" key="2">
    <source>
        <dbReference type="EMBL" id="MDH2387755.1"/>
    </source>
</evidence>
<organism evidence="2 3">
    <name type="scientific">Streptomyces chengmaiensis</name>
    <dbReference type="NCBI Taxonomy" id="3040919"/>
    <lineage>
        <taxon>Bacteria</taxon>
        <taxon>Bacillati</taxon>
        <taxon>Actinomycetota</taxon>
        <taxon>Actinomycetes</taxon>
        <taxon>Kitasatosporales</taxon>
        <taxon>Streptomycetaceae</taxon>
        <taxon>Streptomyces</taxon>
    </lineage>
</organism>
<dbReference type="InterPro" id="IPR016181">
    <property type="entry name" value="Acyl_CoA_acyltransferase"/>
</dbReference>
<proteinExistence type="predicted"/>
<dbReference type="Proteomes" id="UP001223144">
    <property type="component" value="Unassembled WGS sequence"/>
</dbReference>
<dbReference type="Gene3D" id="3.40.50.2000">
    <property type="entry name" value="Glycogen Phosphorylase B"/>
    <property type="match status" value="2"/>
</dbReference>
<dbReference type="PANTHER" id="PTHR45947">
    <property type="entry name" value="SULFOQUINOVOSYL TRANSFERASE SQD2"/>
    <property type="match status" value="1"/>
</dbReference>
<dbReference type="SUPFAM" id="SSF55729">
    <property type="entry name" value="Acyl-CoA N-acyltransferases (Nat)"/>
    <property type="match status" value="1"/>
</dbReference>